<feature type="transmembrane region" description="Helical" evidence="1">
    <location>
        <begin position="55"/>
        <end position="74"/>
    </location>
</feature>
<reference evidence="2" key="1">
    <citation type="submission" date="2012-05" db="EMBL/GenBank/DDBJ databases">
        <authorList>
            <person name="Krishnakumar V."/>
            <person name="Cheung F."/>
            <person name="Xiao Y."/>
            <person name="Chan A."/>
            <person name="Moskal W.A."/>
            <person name="Town C.D."/>
        </authorList>
    </citation>
    <scope>NUCLEOTIDE SEQUENCE</scope>
</reference>
<dbReference type="EMBL" id="BT137546">
    <property type="protein sequence ID" value="AFK37341.1"/>
    <property type="molecule type" value="mRNA"/>
</dbReference>
<dbReference type="AlphaFoldDB" id="I3SAP9"/>
<evidence type="ECO:0000256" key="1">
    <source>
        <dbReference type="SAM" id="Phobius"/>
    </source>
</evidence>
<proteinExistence type="evidence at transcript level"/>
<sequence>MPKSFMTTLISSSVAPICLSSTNLSQCLIQALHLVTRPSDKGALILALHPHHIHMLVYLLFVIIITLQWLPFDGGLPKKMKPFRRKHCLVRTKSLLYFLCNLFITVSTALGENLFPSNFFLNSTVVSAFQF</sequence>
<evidence type="ECO:0000313" key="2">
    <source>
        <dbReference type="EMBL" id="AFK37341.1"/>
    </source>
</evidence>
<feature type="transmembrane region" description="Helical" evidence="1">
    <location>
        <begin position="95"/>
        <end position="115"/>
    </location>
</feature>
<keyword evidence="1" id="KW-1133">Transmembrane helix</keyword>
<organism evidence="2">
    <name type="scientific">Lotus japonicus</name>
    <name type="common">Lotus corniculatus var. japonicus</name>
    <dbReference type="NCBI Taxonomy" id="34305"/>
    <lineage>
        <taxon>Eukaryota</taxon>
        <taxon>Viridiplantae</taxon>
        <taxon>Streptophyta</taxon>
        <taxon>Embryophyta</taxon>
        <taxon>Tracheophyta</taxon>
        <taxon>Spermatophyta</taxon>
        <taxon>Magnoliopsida</taxon>
        <taxon>eudicotyledons</taxon>
        <taxon>Gunneridae</taxon>
        <taxon>Pentapetalae</taxon>
        <taxon>rosids</taxon>
        <taxon>fabids</taxon>
        <taxon>Fabales</taxon>
        <taxon>Fabaceae</taxon>
        <taxon>Papilionoideae</taxon>
        <taxon>50 kb inversion clade</taxon>
        <taxon>NPAAA clade</taxon>
        <taxon>Hologalegina</taxon>
        <taxon>robinioid clade</taxon>
        <taxon>Loteae</taxon>
        <taxon>Lotus</taxon>
    </lineage>
</organism>
<keyword evidence="1" id="KW-0472">Membrane</keyword>
<keyword evidence="1" id="KW-0812">Transmembrane</keyword>
<protein>
    <submittedName>
        <fullName evidence="2">Uncharacterized protein</fullName>
    </submittedName>
</protein>
<name>I3SAP9_LOTJA</name>
<accession>I3SAP9</accession>